<comment type="catalytic activity">
    <reaction evidence="5">
        <text>alpha-D-glucose = beta-D-glucose</text>
        <dbReference type="Rhea" id="RHEA:10264"/>
        <dbReference type="ChEBI" id="CHEBI:15903"/>
        <dbReference type="ChEBI" id="CHEBI:17925"/>
        <dbReference type="EC" id="5.1.3.3"/>
    </reaction>
</comment>
<dbReference type="Proteomes" id="UP001501303">
    <property type="component" value="Unassembled WGS sequence"/>
</dbReference>
<comment type="similarity">
    <text evidence="2 5">Belongs to the aldose epimerase family.</text>
</comment>
<dbReference type="Gene3D" id="2.70.98.10">
    <property type="match status" value="1"/>
</dbReference>
<dbReference type="InterPro" id="IPR047215">
    <property type="entry name" value="Galactose_mutarotase-like"/>
</dbReference>
<proteinExistence type="inferred from homology"/>
<sequence length="353" mass="37891">MREDFGRSADGTPVERYTLTAAGLRARVLTYGCVVQSLEVPDRHGGMDNVVIGLDSMEDYLTRSQFFGAVVGRFGNRVAGGRFTLEGRTFRLPVNDGPNSLHGGGTGFDRRVWSVQHAGPDRLVLALDSEDGDQGWPGNLRAEVTYAVTGTGHGGELRIGYRAVTDAPTHVNLTQHSYFNLAGAGSGDILGHLLALRADRYLPVDEHMIPAGPPAPTVGTPFDFSSPVPVGARIQEDHPQLRRAGGYDHTFVLPGPGPDGAPSPAAVVTEPGSGRVLRVDTTEPGVQFYSGNQLRDRVFGRGSGLCLETQHFPDSPNRPDFPSTVLRPGEEYTSTTVYRFSAGDDAGKEPLWP</sequence>
<dbReference type="EC" id="5.1.3.3" evidence="5"/>
<dbReference type="InterPro" id="IPR008183">
    <property type="entry name" value="Aldose_1/G6P_1-epimerase"/>
</dbReference>
<dbReference type="EMBL" id="BAAAMJ010000030">
    <property type="protein sequence ID" value="GAA1918683.1"/>
    <property type="molecule type" value="Genomic_DNA"/>
</dbReference>
<protein>
    <recommendedName>
        <fullName evidence="5">Aldose 1-epimerase</fullName>
        <ecNumber evidence="5">5.1.3.3</ecNumber>
    </recommendedName>
</protein>
<gene>
    <name evidence="7" type="ORF">GCM10009716_29370</name>
</gene>
<dbReference type="Pfam" id="PF01263">
    <property type="entry name" value="Aldose_epim"/>
    <property type="match status" value="1"/>
</dbReference>
<name>A0ABN2PDI1_9ACTN</name>
<organism evidence="7 8">
    <name type="scientific">Streptomyces sodiiphilus</name>
    <dbReference type="NCBI Taxonomy" id="226217"/>
    <lineage>
        <taxon>Bacteria</taxon>
        <taxon>Bacillati</taxon>
        <taxon>Actinomycetota</taxon>
        <taxon>Actinomycetes</taxon>
        <taxon>Kitasatosporales</taxon>
        <taxon>Streptomycetaceae</taxon>
        <taxon>Streptomyces</taxon>
    </lineage>
</organism>
<evidence type="ECO:0000256" key="4">
    <source>
        <dbReference type="ARBA" id="ARBA00023277"/>
    </source>
</evidence>
<evidence type="ECO:0000256" key="5">
    <source>
        <dbReference type="PIRNR" id="PIRNR005096"/>
    </source>
</evidence>
<dbReference type="CDD" id="cd09019">
    <property type="entry name" value="galactose_mutarotase_like"/>
    <property type="match status" value="1"/>
</dbReference>
<dbReference type="NCBIfam" id="NF008277">
    <property type="entry name" value="PRK11055.1"/>
    <property type="match status" value="1"/>
</dbReference>
<evidence type="ECO:0000256" key="3">
    <source>
        <dbReference type="ARBA" id="ARBA00023235"/>
    </source>
</evidence>
<comment type="caution">
    <text evidence="7">The sequence shown here is derived from an EMBL/GenBank/DDBJ whole genome shotgun (WGS) entry which is preliminary data.</text>
</comment>
<evidence type="ECO:0000313" key="7">
    <source>
        <dbReference type="EMBL" id="GAA1918683.1"/>
    </source>
</evidence>
<dbReference type="PANTHER" id="PTHR10091">
    <property type="entry name" value="ALDOSE-1-EPIMERASE"/>
    <property type="match status" value="1"/>
</dbReference>
<dbReference type="RefSeq" id="WP_344262362.1">
    <property type="nucleotide sequence ID" value="NZ_BAAAMJ010000030.1"/>
</dbReference>
<dbReference type="InterPro" id="IPR011013">
    <property type="entry name" value="Gal_mutarotase_sf_dom"/>
</dbReference>
<keyword evidence="4 5" id="KW-0119">Carbohydrate metabolism</keyword>
<evidence type="ECO:0000256" key="1">
    <source>
        <dbReference type="ARBA" id="ARBA00005028"/>
    </source>
</evidence>
<reference evidence="7 8" key="1">
    <citation type="journal article" date="2019" name="Int. J. Syst. Evol. Microbiol.">
        <title>The Global Catalogue of Microorganisms (GCM) 10K type strain sequencing project: providing services to taxonomists for standard genome sequencing and annotation.</title>
        <authorList>
            <consortium name="The Broad Institute Genomics Platform"/>
            <consortium name="The Broad Institute Genome Sequencing Center for Infectious Disease"/>
            <person name="Wu L."/>
            <person name="Ma J."/>
        </authorList>
    </citation>
    <scope>NUCLEOTIDE SEQUENCE [LARGE SCALE GENOMIC DNA]</scope>
    <source>
        <strain evidence="7 8">JCM 13581</strain>
    </source>
</reference>
<keyword evidence="8" id="KW-1185">Reference proteome</keyword>
<evidence type="ECO:0000313" key="8">
    <source>
        <dbReference type="Proteomes" id="UP001501303"/>
    </source>
</evidence>
<dbReference type="InterPro" id="IPR014718">
    <property type="entry name" value="GH-type_carb-bd"/>
</dbReference>
<comment type="pathway">
    <text evidence="1 5">Carbohydrate metabolism; hexose metabolism.</text>
</comment>
<feature type="region of interest" description="Disordered" evidence="6">
    <location>
        <begin position="309"/>
        <end position="329"/>
    </location>
</feature>
<dbReference type="PANTHER" id="PTHR10091:SF0">
    <property type="entry name" value="GALACTOSE MUTAROTASE"/>
    <property type="match status" value="1"/>
</dbReference>
<dbReference type="PIRSF" id="PIRSF005096">
    <property type="entry name" value="GALM"/>
    <property type="match status" value="1"/>
</dbReference>
<evidence type="ECO:0000256" key="6">
    <source>
        <dbReference type="SAM" id="MobiDB-lite"/>
    </source>
</evidence>
<dbReference type="InterPro" id="IPR015443">
    <property type="entry name" value="Aldose_1-epimerase"/>
</dbReference>
<dbReference type="SUPFAM" id="SSF74650">
    <property type="entry name" value="Galactose mutarotase-like"/>
    <property type="match status" value="1"/>
</dbReference>
<accession>A0ABN2PDI1</accession>
<keyword evidence="3 5" id="KW-0413">Isomerase</keyword>
<evidence type="ECO:0000256" key="2">
    <source>
        <dbReference type="ARBA" id="ARBA00006206"/>
    </source>
</evidence>